<feature type="transmembrane region" description="Helical" evidence="5">
    <location>
        <begin position="250"/>
        <end position="271"/>
    </location>
</feature>
<dbReference type="SMART" id="SM00752">
    <property type="entry name" value="HTTM"/>
    <property type="match status" value="1"/>
</dbReference>
<evidence type="ECO:0000256" key="1">
    <source>
        <dbReference type="ARBA" id="ARBA00004127"/>
    </source>
</evidence>
<feature type="transmembrane region" description="Helical" evidence="5">
    <location>
        <begin position="69"/>
        <end position="87"/>
    </location>
</feature>
<feature type="transmembrane region" description="Helical" evidence="5">
    <location>
        <begin position="6"/>
        <end position="29"/>
    </location>
</feature>
<gene>
    <name evidence="7" type="ORF">GO988_01145</name>
</gene>
<feature type="transmembrane region" description="Helical" evidence="5">
    <location>
        <begin position="122"/>
        <end position="139"/>
    </location>
</feature>
<dbReference type="RefSeq" id="WP_157561697.1">
    <property type="nucleotide sequence ID" value="NZ_WQKZ01000001.1"/>
</dbReference>
<feature type="transmembrane region" description="Helical" evidence="5">
    <location>
        <begin position="200"/>
        <end position="219"/>
    </location>
</feature>
<comment type="subcellular location">
    <subcellularLocation>
        <location evidence="1">Endomembrane system</location>
        <topology evidence="1">Multi-pass membrane protein</topology>
    </subcellularLocation>
</comment>
<dbReference type="AlphaFoldDB" id="A0A7K1T954"/>
<evidence type="ECO:0000313" key="7">
    <source>
        <dbReference type="EMBL" id="MVN74923.1"/>
    </source>
</evidence>
<dbReference type="GO" id="GO:0012505">
    <property type="term" value="C:endomembrane system"/>
    <property type="evidence" value="ECO:0007669"/>
    <property type="project" value="UniProtKB-SubCell"/>
</dbReference>
<accession>A0A7K1T954</accession>
<organism evidence="7 8">
    <name type="scientific">Hymenobacter ginkgonis</name>
    <dbReference type="NCBI Taxonomy" id="2682976"/>
    <lineage>
        <taxon>Bacteria</taxon>
        <taxon>Pseudomonadati</taxon>
        <taxon>Bacteroidota</taxon>
        <taxon>Cytophagia</taxon>
        <taxon>Cytophagales</taxon>
        <taxon>Hymenobacteraceae</taxon>
        <taxon>Hymenobacter</taxon>
    </lineage>
</organism>
<keyword evidence="3 5" id="KW-1133">Transmembrane helix</keyword>
<evidence type="ECO:0000256" key="4">
    <source>
        <dbReference type="ARBA" id="ARBA00023136"/>
    </source>
</evidence>
<evidence type="ECO:0000256" key="3">
    <source>
        <dbReference type="ARBA" id="ARBA00022989"/>
    </source>
</evidence>
<name>A0A7K1T954_9BACT</name>
<evidence type="ECO:0000256" key="5">
    <source>
        <dbReference type="SAM" id="Phobius"/>
    </source>
</evidence>
<evidence type="ECO:0000259" key="6">
    <source>
        <dbReference type="SMART" id="SM00752"/>
    </source>
</evidence>
<dbReference type="InterPro" id="IPR011020">
    <property type="entry name" value="HTTM-like"/>
</dbReference>
<protein>
    <recommendedName>
        <fullName evidence="6">HTTM-like domain-containing protein</fullName>
    </recommendedName>
</protein>
<reference evidence="7 8" key="1">
    <citation type="submission" date="2019-12" db="EMBL/GenBank/DDBJ databases">
        <title>Hymenobacter sp. HMF4947 Genome sequencing and assembly.</title>
        <authorList>
            <person name="Kang H."/>
            <person name="Cha I."/>
            <person name="Kim H."/>
            <person name="Joh K."/>
        </authorList>
    </citation>
    <scope>NUCLEOTIDE SEQUENCE [LARGE SCALE GENOMIC DNA]</scope>
    <source>
        <strain evidence="7 8">HMF4947</strain>
    </source>
</reference>
<evidence type="ECO:0000313" key="8">
    <source>
        <dbReference type="Proteomes" id="UP000441336"/>
    </source>
</evidence>
<feature type="transmembrane region" description="Helical" evidence="5">
    <location>
        <begin position="176"/>
        <end position="194"/>
    </location>
</feature>
<keyword evidence="8" id="KW-1185">Reference proteome</keyword>
<dbReference type="EMBL" id="WQKZ01000001">
    <property type="protein sequence ID" value="MVN74923.1"/>
    <property type="molecule type" value="Genomic_DNA"/>
</dbReference>
<keyword evidence="2 5" id="KW-0812">Transmembrane</keyword>
<feature type="transmembrane region" description="Helical" evidence="5">
    <location>
        <begin position="93"/>
        <end position="110"/>
    </location>
</feature>
<proteinExistence type="predicted"/>
<evidence type="ECO:0000256" key="2">
    <source>
        <dbReference type="ARBA" id="ARBA00022692"/>
    </source>
</evidence>
<keyword evidence="4 5" id="KW-0472">Membrane</keyword>
<sequence length="272" mass="31167">MNTPTYFRIVIILFTIGQLITTTELLFLYNKGNFSDRGAFPWRIISLDINTWLNNKYAAKILDYLLNKYLLYILILELILLTLLPFITIHTWTFTFVALILVVCLLLIQLRTTYGGEGSDQMALILVVAIFLGLNKYSSQLSEKYCLYFIAFQSCLAYETAGVAKIISKKWRSGEAVYQIFSTGSFGSLGFSSLLKRSGYLSLFLCWNVIIMEITFPLCLVVPLPFSYIILFWGVTFHLFNAVFMGLNSFFWLFTATYPAILFVISNLNIYP</sequence>
<feature type="domain" description="HTTM-like" evidence="6">
    <location>
        <begin position="2"/>
        <end position="266"/>
    </location>
</feature>
<comment type="caution">
    <text evidence="7">The sequence shown here is derived from an EMBL/GenBank/DDBJ whole genome shotgun (WGS) entry which is preliminary data.</text>
</comment>
<feature type="transmembrane region" description="Helical" evidence="5">
    <location>
        <begin position="145"/>
        <end position="164"/>
    </location>
</feature>
<dbReference type="Proteomes" id="UP000441336">
    <property type="component" value="Unassembled WGS sequence"/>
</dbReference>